<organism evidence="2">
    <name type="scientific">Arundo donax</name>
    <name type="common">Giant reed</name>
    <name type="synonym">Donax arundinaceus</name>
    <dbReference type="NCBI Taxonomy" id="35708"/>
    <lineage>
        <taxon>Eukaryota</taxon>
        <taxon>Viridiplantae</taxon>
        <taxon>Streptophyta</taxon>
        <taxon>Embryophyta</taxon>
        <taxon>Tracheophyta</taxon>
        <taxon>Spermatophyta</taxon>
        <taxon>Magnoliopsida</taxon>
        <taxon>Liliopsida</taxon>
        <taxon>Poales</taxon>
        <taxon>Poaceae</taxon>
        <taxon>PACMAD clade</taxon>
        <taxon>Arundinoideae</taxon>
        <taxon>Arundineae</taxon>
        <taxon>Arundo</taxon>
    </lineage>
</organism>
<accession>A0A0A9DGY7</accession>
<proteinExistence type="predicted"/>
<feature type="signal peptide" evidence="1">
    <location>
        <begin position="1"/>
        <end position="22"/>
    </location>
</feature>
<sequence>MLQFIVDLLWLLFLYSWTDIHARAHVNIHWTVYCLKPCIIIWATIYLCASSCCC</sequence>
<reference evidence="2" key="1">
    <citation type="submission" date="2014-09" db="EMBL/GenBank/DDBJ databases">
        <authorList>
            <person name="Magalhaes I.L.F."/>
            <person name="Oliveira U."/>
            <person name="Santos F.R."/>
            <person name="Vidigal T.H.D.A."/>
            <person name="Brescovit A.D."/>
            <person name="Santos A.J."/>
        </authorList>
    </citation>
    <scope>NUCLEOTIDE SEQUENCE</scope>
    <source>
        <tissue evidence="2">Shoot tissue taken approximately 20 cm above the soil surface</tissue>
    </source>
</reference>
<name>A0A0A9DGY7_ARUDO</name>
<keyword evidence="1" id="KW-0732">Signal</keyword>
<dbReference type="AlphaFoldDB" id="A0A0A9DGY7"/>
<protein>
    <submittedName>
        <fullName evidence="2">Uncharacterized protein</fullName>
    </submittedName>
</protein>
<dbReference type="EMBL" id="GBRH01212995">
    <property type="protein sequence ID" value="JAD84900.1"/>
    <property type="molecule type" value="Transcribed_RNA"/>
</dbReference>
<evidence type="ECO:0000256" key="1">
    <source>
        <dbReference type="SAM" id="SignalP"/>
    </source>
</evidence>
<evidence type="ECO:0000313" key="2">
    <source>
        <dbReference type="EMBL" id="JAD84900.1"/>
    </source>
</evidence>
<feature type="chain" id="PRO_5002046430" evidence="1">
    <location>
        <begin position="23"/>
        <end position="54"/>
    </location>
</feature>
<reference evidence="2" key="2">
    <citation type="journal article" date="2015" name="Data Brief">
        <title>Shoot transcriptome of the giant reed, Arundo donax.</title>
        <authorList>
            <person name="Barrero R.A."/>
            <person name="Guerrero F.D."/>
            <person name="Moolhuijzen P."/>
            <person name="Goolsby J.A."/>
            <person name="Tidwell J."/>
            <person name="Bellgard S.E."/>
            <person name="Bellgard M.I."/>
        </authorList>
    </citation>
    <scope>NUCLEOTIDE SEQUENCE</scope>
    <source>
        <tissue evidence="2">Shoot tissue taken approximately 20 cm above the soil surface</tissue>
    </source>
</reference>